<dbReference type="Proteomes" id="UP000653305">
    <property type="component" value="Unassembled WGS sequence"/>
</dbReference>
<reference evidence="10" key="1">
    <citation type="submission" date="2020-07" db="EMBL/GenBank/DDBJ databases">
        <title>Ethylene signaling mediates host invasion by parasitic plants.</title>
        <authorList>
            <person name="Yoshida S."/>
        </authorList>
    </citation>
    <scope>NUCLEOTIDE SEQUENCE</scope>
    <source>
        <strain evidence="10">Okayama</strain>
    </source>
</reference>
<dbReference type="GO" id="GO:0016616">
    <property type="term" value="F:oxidoreductase activity, acting on the CH-OH group of donors, NAD or NADP as acceptor"/>
    <property type="evidence" value="ECO:0007669"/>
    <property type="project" value="InterPro"/>
</dbReference>
<keyword evidence="2 8" id="KW-0812">Transmembrane</keyword>
<name>A0A830CL28_9LAMI</name>
<dbReference type="PANTHER" id="PTHR10366">
    <property type="entry name" value="NAD DEPENDENT EPIMERASE/DEHYDRATASE"/>
    <property type="match status" value="1"/>
</dbReference>
<comment type="caution">
    <text evidence="10">The sequence shown here is derived from an EMBL/GenBank/DDBJ whole genome shotgun (WGS) entry which is preliminary data.</text>
</comment>
<evidence type="ECO:0000259" key="9">
    <source>
        <dbReference type="PROSITE" id="PS50845"/>
    </source>
</evidence>
<feature type="transmembrane region" description="Helical" evidence="8">
    <location>
        <begin position="565"/>
        <end position="587"/>
    </location>
</feature>
<keyword evidence="6" id="KW-0560">Oxidoreductase</keyword>
<dbReference type="InterPro" id="IPR050425">
    <property type="entry name" value="NAD(P)_dehydrat-like"/>
</dbReference>
<evidence type="ECO:0000313" key="11">
    <source>
        <dbReference type="Proteomes" id="UP000653305"/>
    </source>
</evidence>
<dbReference type="EMBL" id="BMAC01000406">
    <property type="protein sequence ID" value="GFP95795.1"/>
    <property type="molecule type" value="Genomic_DNA"/>
</dbReference>
<evidence type="ECO:0000256" key="2">
    <source>
        <dbReference type="ARBA" id="ARBA00022692"/>
    </source>
</evidence>
<dbReference type="GO" id="GO:0005789">
    <property type="term" value="C:endoplasmic reticulum membrane"/>
    <property type="evidence" value="ECO:0007669"/>
    <property type="project" value="UniProtKB-SubCell"/>
</dbReference>
<dbReference type="Pfam" id="PF02453">
    <property type="entry name" value="Reticulon"/>
    <property type="match status" value="1"/>
</dbReference>
<dbReference type="Gene3D" id="3.40.50.720">
    <property type="entry name" value="NAD(P)-binding Rossmann-like Domain"/>
    <property type="match status" value="1"/>
</dbReference>
<evidence type="ECO:0000256" key="3">
    <source>
        <dbReference type="ARBA" id="ARBA00022824"/>
    </source>
</evidence>
<dbReference type="SUPFAM" id="SSF51735">
    <property type="entry name" value="NAD(P)-binding Rossmann-fold domains"/>
    <property type="match status" value="1"/>
</dbReference>
<dbReference type="Pfam" id="PF01073">
    <property type="entry name" value="3Beta_HSD"/>
    <property type="match status" value="1"/>
</dbReference>
<keyword evidence="11" id="KW-1185">Reference proteome</keyword>
<keyword evidence="5 8" id="KW-1133">Transmembrane helix</keyword>
<accession>A0A830CL28</accession>
<dbReference type="InterPro" id="IPR003388">
    <property type="entry name" value="Reticulon"/>
</dbReference>
<evidence type="ECO:0000256" key="7">
    <source>
        <dbReference type="ARBA" id="ARBA00023136"/>
    </source>
</evidence>
<feature type="domain" description="Reticulon" evidence="9">
    <location>
        <begin position="449"/>
        <end position="634"/>
    </location>
</feature>
<evidence type="ECO:0000256" key="6">
    <source>
        <dbReference type="ARBA" id="ARBA00023002"/>
    </source>
</evidence>
<feature type="transmembrane region" description="Helical" evidence="8">
    <location>
        <begin position="489"/>
        <end position="508"/>
    </location>
</feature>
<dbReference type="AlphaFoldDB" id="A0A830CL28"/>
<dbReference type="InterPro" id="IPR036291">
    <property type="entry name" value="NAD(P)-bd_dom_sf"/>
</dbReference>
<keyword evidence="3 8" id="KW-0256">Endoplasmic reticulum</keyword>
<protein>
    <recommendedName>
        <fullName evidence="8">Reticulon-like protein</fullName>
    </recommendedName>
</protein>
<comment type="subcellular location">
    <subcellularLocation>
        <location evidence="1 8">Endoplasmic reticulum membrane</location>
        <topology evidence="1 8">Multi-pass membrane protein</topology>
    </subcellularLocation>
</comment>
<evidence type="ECO:0000256" key="1">
    <source>
        <dbReference type="ARBA" id="ARBA00004477"/>
    </source>
</evidence>
<keyword evidence="4" id="KW-0521">NADP</keyword>
<organism evidence="10 11">
    <name type="scientific">Phtheirospermum japonicum</name>
    <dbReference type="NCBI Taxonomy" id="374723"/>
    <lineage>
        <taxon>Eukaryota</taxon>
        <taxon>Viridiplantae</taxon>
        <taxon>Streptophyta</taxon>
        <taxon>Embryophyta</taxon>
        <taxon>Tracheophyta</taxon>
        <taxon>Spermatophyta</taxon>
        <taxon>Magnoliopsida</taxon>
        <taxon>eudicotyledons</taxon>
        <taxon>Gunneridae</taxon>
        <taxon>Pentapetalae</taxon>
        <taxon>asterids</taxon>
        <taxon>lamiids</taxon>
        <taxon>Lamiales</taxon>
        <taxon>Orobanchaceae</taxon>
        <taxon>Orobanchaceae incertae sedis</taxon>
        <taxon>Phtheirospermum</taxon>
    </lineage>
</organism>
<dbReference type="GO" id="GO:0006694">
    <property type="term" value="P:steroid biosynthetic process"/>
    <property type="evidence" value="ECO:0007669"/>
    <property type="project" value="InterPro"/>
</dbReference>
<dbReference type="InterPro" id="IPR002225">
    <property type="entry name" value="3Beta_OHSteriod_DH/Estase"/>
</dbReference>
<evidence type="ECO:0000313" key="10">
    <source>
        <dbReference type="EMBL" id="GFP95795.1"/>
    </source>
</evidence>
<dbReference type="OrthoDB" id="10058185at2759"/>
<evidence type="ECO:0000256" key="5">
    <source>
        <dbReference type="ARBA" id="ARBA00022989"/>
    </source>
</evidence>
<evidence type="ECO:0000256" key="8">
    <source>
        <dbReference type="RuleBase" id="RU363132"/>
    </source>
</evidence>
<feature type="transmembrane region" description="Helical" evidence="8">
    <location>
        <begin position="462"/>
        <end position="483"/>
    </location>
</feature>
<dbReference type="PROSITE" id="PS50845">
    <property type="entry name" value="RETICULON"/>
    <property type="match status" value="1"/>
</dbReference>
<keyword evidence="7 8" id="KW-0472">Membrane</keyword>
<gene>
    <name evidence="10" type="ORF">PHJA_001723700</name>
</gene>
<proteinExistence type="predicted"/>
<sequence length="642" mass="71566">MTNENGGGGDLDREIKTCAVLGGRGFIGRALVERLLRLGNWTVRVVDAAKSPELEPSESLLADALSSGRAVYFQVDVRDQSRIVEAIEGVSVVFYTESMDSLPPDFCFCYNVIVQGAKNVVNACQECKVKQLIYNSSADVVFDNVHDIRGGDESLPYSGQFWDMVTDLRTQAEALILFANDVDGLLTCALRPCNVFGPGDKQLLPLLMNMAKSNWAKLGFLCYFVARQLFNCNIFHATLATHIYLVASCILLIEIENVAHAHICAEESLSSQMVTVPGKVFFITNLEPMKFWDFASLLLEGLGYLRSLVVINYLSCASEKRGRGRRDGVSVIVRASELRNIRPVISLPAWVVRCIVYLIKLLHVKSDSRKLDDLCASVYNIARLASHTRTFSCSAAQNHIQYSPVVSMEEAVKLTVDSFSHLTVDSSFTRYKDSDEPSKVEKLLGGGKVADILLWRDEKKTFSSFLVLALMYYWFFLSGGAFISSVATLLLLIIVLLCGHHILPLIGYGSRIPRISSSCFEISEVDMRNSFFTMKWMLDKLDFLIKSLAQGEDWSIFLKVIVPQYLTAAVGLALVLSFALCYVYEQYEEKVDGIARVAYSITTKAMMLFARKLPMPLSSVFSRCIISADDGSNQHVCFDNRQ</sequence>
<evidence type="ECO:0000256" key="4">
    <source>
        <dbReference type="ARBA" id="ARBA00022857"/>
    </source>
</evidence>
<dbReference type="PANTHER" id="PTHR10366:SF639">
    <property type="entry name" value="3BETA-HYDROXYSTEROID-DEHYDROGENASE_DECARBOXYLASE ISOFORM 3"/>
    <property type="match status" value="1"/>
</dbReference>